<accession>A0A328VF25</accession>
<dbReference type="PANTHER" id="PTHR30143">
    <property type="entry name" value="ACID HYDRATASE"/>
    <property type="match status" value="1"/>
</dbReference>
<sequence length="244" mass="26320">MDGPINPEEAALLEEVRSARAAKCTVAGNRFHLDASLAYRIQEHLGAHRPVRGYKLGLVSPAKQAQMGITTPIYGRIYDDMLLEQPVVSLSRFIQPRFEPEIVILLGEDLSPTAAIHQAQQAIAMAYLGIDLLDSIWAGYRFTLAEVIADNASGGGFLRGKKPLAWPAVGTLRLFIDEHAVAEGSLEALGPVEDHLLWLAHEVGGLKAGQLIYLGSPISAQPARPGSVRVEGPQGSWLAITFLS</sequence>
<dbReference type="GO" id="GO:0005737">
    <property type="term" value="C:cytoplasm"/>
    <property type="evidence" value="ECO:0007669"/>
    <property type="project" value="TreeGrafter"/>
</dbReference>
<dbReference type="InterPro" id="IPR036663">
    <property type="entry name" value="Fumarylacetoacetase_C_sf"/>
</dbReference>
<dbReference type="PANTHER" id="PTHR30143:SF0">
    <property type="entry name" value="2-KETO-4-PENTENOATE HYDRATASE"/>
    <property type="match status" value="1"/>
</dbReference>
<evidence type="ECO:0000313" key="1">
    <source>
        <dbReference type="EMBL" id="RAQ94143.1"/>
    </source>
</evidence>
<dbReference type="EMBL" id="MCIF01000002">
    <property type="protein sequence ID" value="RAQ94143.1"/>
    <property type="molecule type" value="Genomic_DNA"/>
</dbReference>
<proteinExistence type="predicted"/>
<keyword evidence="2" id="KW-1185">Reference proteome</keyword>
<gene>
    <name evidence="1" type="ORF">A4R35_01270</name>
</gene>
<name>A0A328VF25_9CHLR</name>
<dbReference type="OrthoDB" id="9792137at2"/>
<dbReference type="Proteomes" id="UP000248706">
    <property type="component" value="Unassembled WGS sequence"/>
</dbReference>
<organism evidence="1 2">
    <name type="scientific">Thermogemmatispora tikiterensis</name>
    <dbReference type="NCBI Taxonomy" id="1825093"/>
    <lineage>
        <taxon>Bacteria</taxon>
        <taxon>Bacillati</taxon>
        <taxon>Chloroflexota</taxon>
        <taxon>Ktedonobacteria</taxon>
        <taxon>Thermogemmatisporales</taxon>
        <taxon>Thermogemmatisporaceae</taxon>
        <taxon>Thermogemmatispora</taxon>
    </lineage>
</organism>
<reference evidence="1 2" key="1">
    <citation type="submission" date="2016-08" db="EMBL/GenBank/DDBJ databases">
        <title>Analysis of Carbohydrate Active Enzymes in Thermogemmatispora T81 Reveals Carbohydrate Degradation Ability.</title>
        <authorList>
            <person name="Tomazini A."/>
            <person name="Lal S."/>
            <person name="Stott M."/>
            <person name="Henrissat B."/>
            <person name="Polikarpov I."/>
            <person name="Sparling R."/>
            <person name="Levin D.B."/>
        </authorList>
    </citation>
    <scope>NUCLEOTIDE SEQUENCE [LARGE SCALE GENOMIC DNA]</scope>
    <source>
        <strain evidence="1 2">T81</strain>
    </source>
</reference>
<evidence type="ECO:0000313" key="2">
    <source>
        <dbReference type="Proteomes" id="UP000248706"/>
    </source>
</evidence>
<dbReference type="AlphaFoldDB" id="A0A328VF25"/>
<dbReference type="GO" id="GO:0008684">
    <property type="term" value="F:2-oxopent-4-enoate hydratase activity"/>
    <property type="evidence" value="ECO:0007669"/>
    <property type="project" value="TreeGrafter"/>
</dbReference>
<protein>
    <recommendedName>
        <fullName evidence="3">Fumarylacetoacetase-like C-terminal domain-containing protein</fullName>
    </recommendedName>
</protein>
<dbReference type="SUPFAM" id="SSF56529">
    <property type="entry name" value="FAH"/>
    <property type="match status" value="1"/>
</dbReference>
<dbReference type="InterPro" id="IPR050772">
    <property type="entry name" value="Hydratase-Decarb/MhpD_sf"/>
</dbReference>
<evidence type="ECO:0008006" key="3">
    <source>
        <dbReference type="Google" id="ProtNLM"/>
    </source>
</evidence>
<dbReference type="Gene3D" id="3.90.850.10">
    <property type="entry name" value="Fumarylacetoacetase-like, C-terminal domain"/>
    <property type="match status" value="1"/>
</dbReference>
<comment type="caution">
    <text evidence="1">The sequence shown here is derived from an EMBL/GenBank/DDBJ whole genome shotgun (WGS) entry which is preliminary data.</text>
</comment>